<dbReference type="KEGG" id="erl:AOC36_00475"/>
<evidence type="ECO:0008006" key="4">
    <source>
        <dbReference type="Google" id="ProtNLM"/>
    </source>
</evidence>
<evidence type="ECO:0000313" key="2">
    <source>
        <dbReference type="EMBL" id="AMC92520.1"/>
    </source>
</evidence>
<dbReference type="STRING" id="1514105.AOC36_00475"/>
<reference evidence="2 3" key="1">
    <citation type="submission" date="2015-10" db="EMBL/GenBank/DDBJ databases">
        <title>Erysipelothrix larvae sp. LV19 isolated from the larval gut of the rhinoceros beetle, Trypoxylus dichotomus.</title>
        <authorList>
            <person name="Lim S."/>
            <person name="Kim B.-C."/>
        </authorList>
    </citation>
    <scope>NUCLEOTIDE SEQUENCE [LARGE SCALE GENOMIC DNA]</scope>
    <source>
        <strain evidence="2 3">LV19</strain>
    </source>
</reference>
<name>A0A120JTC9_9FIRM</name>
<feature type="transmembrane region" description="Helical" evidence="1">
    <location>
        <begin position="218"/>
        <end position="236"/>
    </location>
</feature>
<gene>
    <name evidence="2" type="ORF">AOC36_00475</name>
</gene>
<dbReference type="OrthoDB" id="3182222at2"/>
<feature type="transmembrane region" description="Helical" evidence="1">
    <location>
        <begin position="51"/>
        <end position="78"/>
    </location>
</feature>
<protein>
    <recommendedName>
        <fullName evidence="4">ABC-2 type transporter domain-containing protein</fullName>
    </recommendedName>
</protein>
<dbReference type="EMBL" id="CP013213">
    <property type="protein sequence ID" value="AMC92520.1"/>
    <property type="molecule type" value="Genomic_DNA"/>
</dbReference>
<feature type="transmembrane region" description="Helical" evidence="1">
    <location>
        <begin position="21"/>
        <end position="39"/>
    </location>
</feature>
<evidence type="ECO:0000256" key="1">
    <source>
        <dbReference type="SAM" id="Phobius"/>
    </source>
</evidence>
<feature type="transmembrane region" description="Helical" evidence="1">
    <location>
        <begin position="99"/>
        <end position="119"/>
    </location>
</feature>
<keyword evidence="1" id="KW-1133">Transmembrane helix</keyword>
<keyword evidence="3" id="KW-1185">Reference proteome</keyword>
<sequence length="244" mass="26741">MRKIWVMMKLKTKMLMTNTSALTGPMMAIGMTVMMRILYSSLTDNPKQLTLLLGVALSLGASMNLGMGAIMMTALPLAEEKEKNTLRTLMTSSVTARDFFIGSLVPPLVITVAVNYLLITVSGVNVAQIDFVLYTVLSVTSAIISCLVGLLIGVFAKSQVNANNIMMPVTLILSMIPTFSLFNVKLQNISKYIYTGMVNDMLNAFNLGEAYALETSQIAILFAMILLISGLFIYYYKRNGLDLD</sequence>
<feature type="transmembrane region" description="Helical" evidence="1">
    <location>
        <begin position="131"/>
        <end position="153"/>
    </location>
</feature>
<evidence type="ECO:0000313" key="3">
    <source>
        <dbReference type="Proteomes" id="UP000063781"/>
    </source>
</evidence>
<accession>A0A120JTC9</accession>
<organism evidence="2 3">
    <name type="scientific">Erysipelothrix larvae</name>
    <dbReference type="NCBI Taxonomy" id="1514105"/>
    <lineage>
        <taxon>Bacteria</taxon>
        <taxon>Bacillati</taxon>
        <taxon>Bacillota</taxon>
        <taxon>Erysipelotrichia</taxon>
        <taxon>Erysipelotrichales</taxon>
        <taxon>Erysipelotrichaceae</taxon>
        <taxon>Erysipelothrix</taxon>
    </lineage>
</organism>
<dbReference type="RefSeq" id="WP_067629847.1">
    <property type="nucleotide sequence ID" value="NZ_CP013213.1"/>
</dbReference>
<dbReference type="AlphaFoldDB" id="A0A120JTC9"/>
<dbReference type="Proteomes" id="UP000063781">
    <property type="component" value="Chromosome"/>
</dbReference>
<keyword evidence="1" id="KW-0472">Membrane</keyword>
<proteinExistence type="predicted"/>
<feature type="transmembrane region" description="Helical" evidence="1">
    <location>
        <begin position="165"/>
        <end position="184"/>
    </location>
</feature>
<keyword evidence="1" id="KW-0812">Transmembrane</keyword>